<dbReference type="AlphaFoldDB" id="H5XDH9"/>
<protein>
    <submittedName>
        <fullName evidence="2">Putative oxidoreductase, aryl-alcohol dehydrogenase like protein</fullName>
    </submittedName>
</protein>
<dbReference type="InterPro" id="IPR036812">
    <property type="entry name" value="NAD(P)_OxRdtase_dom_sf"/>
</dbReference>
<dbReference type="HOGENOM" id="CLU_023205_5_0_11"/>
<dbReference type="Pfam" id="PF00248">
    <property type="entry name" value="Aldo_ket_red"/>
    <property type="match status" value="1"/>
</dbReference>
<dbReference type="InterPro" id="IPR020471">
    <property type="entry name" value="AKR"/>
</dbReference>
<dbReference type="CDD" id="cd19152">
    <property type="entry name" value="AKR_AKR15A"/>
    <property type="match status" value="1"/>
</dbReference>
<evidence type="ECO:0000259" key="1">
    <source>
        <dbReference type="Pfam" id="PF00248"/>
    </source>
</evidence>
<evidence type="ECO:0000313" key="3">
    <source>
        <dbReference type="Proteomes" id="UP000002791"/>
    </source>
</evidence>
<dbReference type="EMBL" id="CM001440">
    <property type="protein sequence ID" value="EHR60271.1"/>
    <property type="molecule type" value="Genomic_DNA"/>
</dbReference>
<dbReference type="RefSeq" id="WP_005454739.1">
    <property type="nucleotide sequence ID" value="NZ_CM001440.1"/>
</dbReference>
<dbReference type="InterPro" id="IPR023210">
    <property type="entry name" value="NADP_OxRdtase_dom"/>
</dbReference>
<evidence type="ECO:0000313" key="2">
    <source>
        <dbReference type="EMBL" id="EHR60271.1"/>
    </source>
</evidence>
<dbReference type="Gene3D" id="3.20.20.100">
    <property type="entry name" value="NADP-dependent oxidoreductase domain"/>
    <property type="match status" value="1"/>
</dbReference>
<reference evidence="2 3" key="1">
    <citation type="submission" date="2011-11" db="EMBL/GenBank/DDBJ databases">
        <title>The Noncontiguous Finished sequence of Saccharomonospora cyanea NA-134.</title>
        <authorList>
            <consortium name="US DOE Joint Genome Institute"/>
            <person name="Lucas S."/>
            <person name="Han J."/>
            <person name="Lapidus A."/>
            <person name="Cheng J.-F."/>
            <person name="Goodwin L."/>
            <person name="Pitluck S."/>
            <person name="Peters L."/>
            <person name="Ovchinnikova G."/>
            <person name="Lu M."/>
            <person name="Detter J.C."/>
            <person name="Han C."/>
            <person name="Tapia R."/>
            <person name="Land M."/>
            <person name="Hauser L."/>
            <person name="Kyrpides N."/>
            <person name="Ivanova N."/>
            <person name="Pagani I."/>
            <person name="Brambilla E.-M."/>
            <person name="Klenk H.-P."/>
            <person name="Woyke T."/>
        </authorList>
    </citation>
    <scope>NUCLEOTIDE SEQUENCE [LARGE SCALE GENOMIC DNA]</scope>
    <source>
        <strain evidence="2 3">NA-134</strain>
    </source>
</reference>
<name>H5XDH9_9PSEU</name>
<dbReference type="Proteomes" id="UP000002791">
    <property type="component" value="Chromosome"/>
</dbReference>
<proteinExistence type="predicted"/>
<dbReference type="GO" id="GO:0016491">
    <property type="term" value="F:oxidoreductase activity"/>
    <property type="evidence" value="ECO:0007669"/>
    <property type="project" value="InterPro"/>
</dbReference>
<dbReference type="STRING" id="882082.SaccyDRAFT_1362"/>
<keyword evidence="3" id="KW-1185">Reference proteome</keyword>
<gene>
    <name evidence="2" type="ORF">SaccyDRAFT_1362</name>
</gene>
<feature type="domain" description="NADP-dependent oxidoreductase" evidence="1">
    <location>
        <begin position="11"/>
        <end position="315"/>
    </location>
</feature>
<organism evidence="2 3">
    <name type="scientific">Saccharomonospora cyanea NA-134</name>
    <dbReference type="NCBI Taxonomy" id="882082"/>
    <lineage>
        <taxon>Bacteria</taxon>
        <taxon>Bacillati</taxon>
        <taxon>Actinomycetota</taxon>
        <taxon>Actinomycetes</taxon>
        <taxon>Pseudonocardiales</taxon>
        <taxon>Pseudonocardiaceae</taxon>
        <taxon>Saccharomonospora</taxon>
    </lineage>
</organism>
<dbReference type="eggNOG" id="COG0667">
    <property type="taxonomic scope" value="Bacteria"/>
</dbReference>
<dbReference type="OrthoDB" id="9768851at2"/>
<dbReference type="SUPFAM" id="SSF51430">
    <property type="entry name" value="NAD(P)-linked oxidoreductase"/>
    <property type="match status" value="1"/>
</dbReference>
<dbReference type="PANTHER" id="PTHR42686:SF1">
    <property type="entry name" value="GH17980P-RELATED"/>
    <property type="match status" value="1"/>
</dbReference>
<sequence>MAERPTLEFPPLSLGAANLGNLYERMTDEQAWAVLETAWERGVRYFDTAPHYGLGLSERRLGAFLATKPRDEFVVSTKVGRLLEPVPDTGELDTAHDFVVPADHRRVWDFSADGVRRGLEDSLNRLGLDSVDVLYLHDPEEGAPGALDTALSSGLDALATLRDEGVVSAVGVGSKSTPALLASARTGVPDLLMVAGRLTLLDQSAAEAVLPECRARGIGVVSAAVFNSGVLTTSEPDESGRYEYGPVPTEVLARARAIAAVCAEFGVDLPTAALRYSLTEPSVRTVVAGSATPAQIRDNADRMAAPVPDGLWKALRDKGLTRL</sequence>
<accession>H5XDH9</accession>
<dbReference type="PANTHER" id="PTHR42686">
    <property type="entry name" value="GH17980P-RELATED"/>
    <property type="match status" value="1"/>
</dbReference>
<dbReference type="GO" id="GO:0005829">
    <property type="term" value="C:cytosol"/>
    <property type="evidence" value="ECO:0007669"/>
    <property type="project" value="TreeGrafter"/>
</dbReference>